<gene>
    <name evidence="2" type="ORF">M404DRAFT_837333</name>
</gene>
<name>A0A0C3PRI5_PISTI</name>
<dbReference type="Proteomes" id="UP000054217">
    <property type="component" value="Unassembled WGS sequence"/>
</dbReference>
<organism evidence="2 3">
    <name type="scientific">Pisolithus tinctorius Marx 270</name>
    <dbReference type="NCBI Taxonomy" id="870435"/>
    <lineage>
        <taxon>Eukaryota</taxon>
        <taxon>Fungi</taxon>
        <taxon>Dikarya</taxon>
        <taxon>Basidiomycota</taxon>
        <taxon>Agaricomycotina</taxon>
        <taxon>Agaricomycetes</taxon>
        <taxon>Agaricomycetidae</taxon>
        <taxon>Boletales</taxon>
        <taxon>Sclerodermatineae</taxon>
        <taxon>Pisolithaceae</taxon>
        <taxon>Pisolithus</taxon>
    </lineage>
</organism>
<dbReference type="AlphaFoldDB" id="A0A0C3PRI5"/>
<evidence type="ECO:0000313" key="3">
    <source>
        <dbReference type="Proteomes" id="UP000054217"/>
    </source>
</evidence>
<accession>A0A0C3PRI5</accession>
<reference evidence="3" key="2">
    <citation type="submission" date="2015-01" db="EMBL/GenBank/DDBJ databases">
        <title>Evolutionary Origins and Diversification of the Mycorrhizal Mutualists.</title>
        <authorList>
            <consortium name="DOE Joint Genome Institute"/>
            <consortium name="Mycorrhizal Genomics Consortium"/>
            <person name="Kohler A."/>
            <person name="Kuo A."/>
            <person name="Nagy L.G."/>
            <person name="Floudas D."/>
            <person name="Copeland A."/>
            <person name="Barry K.W."/>
            <person name="Cichocki N."/>
            <person name="Veneault-Fourrey C."/>
            <person name="LaButti K."/>
            <person name="Lindquist E.A."/>
            <person name="Lipzen A."/>
            <person name="Lundell T."/>
            <person name="Morin E."/>
            <person name="Murat C."/>
            <person name="Riley R."/>
            <person name="Ohm R."/>
            <person name="Sun H."/>
            <person name="Tunlid A."/>
            <person name="Henrissat B."/>
            <person name="Grigoriev I.V."/>
            <person name="Hibbett D.S."/>
            <person name="Martin F."/>
        </authorList>
    </citation>
    <scope>NUCLEOTIDE SEQUENCE [LARGE SCALE GENOMIC DNA]</scope>
    <source>
        <strain evidence="3">Marx 270</strain>
    </source>
</reference>
<feature type="region of interest" description="Disordered" evidence="1">
    <location>
        <begin position="1"/>
        <end position="67"/>
    </location>
</feature>
<sequence length="107" mass="12060">MAGAPRNACVDRPTATWRRKRKNGGCGVWKGRQAEPRLRQPHRQLTIPTPNKKQTKSNQPPYANQHTTITLCSHYKYKQGSLIPLRVQNPSYVQKPPPKGGTDHPAL</sequence>
<evidence type="ECO:0000313" key="2">
    <source>
        <dbReference type="EMBL" id="KIO11219.1"/>
    </source>
</evidence>
<feature type="region of interest" description="Disordered" evidence="1">
    <location>
        <begin position="87"/>
        <end position="107"/>
    </location>
</feature>
<dbReference type="HOGENOM" id="CLU_2211065_0_0_1"/>
<evidence type="ECO:0000256" key="1">
    <source>
        <dbReference type="SAM" id="MobiDB-lite"/>
    </source>
</evidence>
<proteinExistence type="predicted"/>
<dbReference type="EMBL" id="KN831950">
    <property type="protein sequence ID" value="KIO11219.1"/>
    <property type="molecule type" value="Genomic_DNA"/>
</dbReference>
<dbReference type="InParanoid" id="A0A0C3PRI5"/>
<reference evidence="2 3" key="1">
    <citation type="submission" date="2014-04" db="EMBL/GenBank/DDBJ databases">
        <authorList>
            <consortium name="DOE Joint Genome Institute"/>
            <person name="Kuo A."/>
            <person name="Kohler A."/>
            <person name="Costa M.D."/>
            <person name="Nagy L.G."/>
            <person name="Floudas D."/>
            <person name="Copeland A."/>
            <person name="Barry K.W."/>
            <person name="Cichocki N."/>
            <person name="Veneault-Fourrey C."/>
            <person name="LaButti K."/>
            <person name="Lindquist E.A."/>
            <person name="Lipzen A."/>
            <person name="Lundell T."/>
            <person name="Morin E."/>
            <person name="Murat C."/>
            <person name="Sun H."/>
            <person name="Tunlid A."/>
            <person name="Henrissat B."/>
            <person name="Grigoriev I.V."/>
            <person name="Hibbett D.S."/>
            <person name="Martin F."/>
            <person name="Nordberg H.P."/>
            <person name="Cantor M.N."/>
            <person name="Hua S.X."/>
        </authorList>
    </citation>
    <scope>NUCLEOTIDE SEQUENCE [LARGE SCALE GENOMIC DNA]</scope>
    <source>
        <strain evidence="2 3">Marx 270</strain>
    </source>
</reference>
<feature type="compositionally biased region" description="Polar residues" evidence="1">
    <location>
        <begin position="46"/>
        <end position="67"/>
    </location>
</feature>
<protein>
    <submittedName>
        <fullName evidence="2">Uncharacterized protein</fullName>
    </submittedName>
</protein>
<keyword evidence="3" id="KW-1185">Reference proteome</keyword>